<sequence length="56" mass="6115">VDGEEKVWTFGKGKTPVSTYGQLVELATKHANQLEGVEFSVVVKSDGTKNDYTIVN</sequence>
<evidence type="ECO:0000313" key="1">
    <source>
        <dbReference type="EMBL" id="KKL69675.1"/>
    </source>
</evidence>
<feature type="non-terminal residue" evidence="1">
    <location>
        <position position="1"/>
    </location>
</feature>
<organism evidence="1">
    <name type="scientific">marine sediment metagenome</name>
    <dbReference type="NCBI Taxonomy" id="412755"/>
    <lineage>
        <taxon>unclassified sequences</taxon>
        <taxon>metagenomes</taxon>
        <taxon>ecological metagenomes</taxon>
    </lineage>
</organism>
<name>A0A0F9GJS5_9ZZZZ</name>
<reference evidence="1" key="1">
    <citation type="journal article" date="2015" name="Nature">
        <title>Complex archaea that bridge the gap between prokaryotes and eukaryotes.</title>
        <authorList>
            <person name="Spang A."/>
            <person name="Saw J.H."/>
            <person name="Jorgensen S.L."/>
            <person name="Zaremba-Niedzwiedzka K."/>
            <person name="Martijn J."/>
            <person name="Lind A.E."/>
            <person name="van Eijk R."/>
            <person name="Schleper C."/>
            <person name="Guy L."/>
            <person name="Ettema T.J."/>
        </authorList>
    </citation>
    <scope>NUCLEOTIDE SEQUENCE</scope>
</reference>
<proteinExistence type="predicted"/>
<dbReference type="AlphaFoldDB" id="A0A0F9GJS5"/>
<gene>
    <name evidence="1" type="ORF">LCGC14_2112490</name>
</gene>
<protein>
    <submittedName>
        <fullName evidence="1">Uncharacterized protein</fullName>
    </submittedName>
</protein>
<comment type="caution">
    <text evidence="1">The sequence shown here is derived from an EMBL/GenBank/DDBJ whole genome shotgun (WGS) entry which is preliminary data.</text>
</comment>
<dbReference type="EMBL" id="LAZR01026137">
    <property type="protein sequence ID" value="KKL69675.1"/>
    <property type="molecule type" value="Genomic_DNA"/>
</dbReference>
<accession>A0A0F9GJS5</accession>